<evidence type="ECO:0000313" key="7">
    <source>
        <dbReference type="Proteomes" id="UP000282433"/>
    </source>
</evidence>
<dbReference type="EMBL" id="UASO01000010">
    <property type="protein sequence ID" value="SQC87637.1"/>
    <property type="molecule type" value="Genomic_DNA"/>
</dbReference>
<protein>
    <submittedName>
        <fullName evidence="2">Protein YaiN</fullName>
    </submittedName>
</protein>
<proteinExistence type="inferred from homology"/>
<sequence>MTILQQIASIRGAANGLMGEMVEIHLQDELVSGDTTPEQRAARMAEVGHLLRSYLK</sequence>
<evidence type="ECO:0000313" key="2">
    <source>
        <dbReference type="EMBL" id="SQC40818.1"/>
    </source>
</evidence>
<dbReference type="Proteomes" id="UP000251088">
    <property type="component" value="Unassembled WGS sequence"/>
</dbReference>
<gene>
    <name evidence="2" type="primary">frmR</name>
    <name evidence="4" type="ORF">NCTC13635_07575</name>
    <name evidence="2" type="ORF">NCTC9128_06828</name>
    <name evidence="3" type="ORF">NCTC9645_05775</name>
</gene>
<dbReference type="EMBL" id="UAWN01000016">
    <property type="protein sequence ID" value="SQC40818.1"/>
    <property type="molecule type" value="Genomic_DNA"/>
</dbReference>
<dbReference type="Pfam" id="PF02583">
    <property type="entry name" value="Trns_repr_metal"/>
    <property type="match status" value="1"/>
</dbReference>
<dbReference type="GO" id="GO:0045892">
    <property type="term" value="P:negative regulation of DNA-templated transcription"/>
    <property type="evidence" value="ECO:0007669"/>
    <property type="project" value="UniProtKB-ARBA"/>
</dbReference>
<dbReference type="GO" id="GO:0003677">
    <property type="term" value="F:DNA binding"/>
    <property type="evidence" value="ECO:0007669"/>
    <property type="project" value="InterPro"/>
</dbReference>
<evidence type="ECO:0000313" key="5">
    <source>
        <dbReference type="Proteomes" id="UP000250675"/>
    </source>
</evidence>
<dbReference type="InterPro" id="IPR003735">
    <property type="entry name" value="Metal_Tscrpt_repr"/>
</dbReference>
<organism evidence="2 6">
    <name type="scientific">Klebsiella pneumoniae</name>
    <dbReference type="NCBI Taxonomy" id="573"/>
    <lineage>
        <taxon>Bacteria</taxon>
        <taxon>Pseudomonadati</taxon>
        <taxon>Pseudomonadota</taxon>
        <taxon>Gammaproteobacteria</taxon>
        <taxon>Enterobacterales</taxon>
        <taxon>Enterobacteriaceae</taxon>
        <taxon>Klebsiella/Raoultella group</taxon>
        <taxon>Klebsiella</taxon>
        <taxon>Klebsiella pneumoniae complex</taxon>
    </lineage>
</organism>
<dbReference type="Proteomes" id="UP000250675">
    <property type="component" value="Unassembled WGS sequence"/>
</dbReference>
<dbReference type="GO" id="GO:0046872">
    <property type="term" value="F:metal ion binding"/>
    <property type="evidence" value="ECO:0007669"/>
    <property type="project" value="InterPro"/>
</dbReference>
<dbReference type="Proteomes" id="UP000282433">
    <property type="component" value="Chromosome"/>
</dbReference>
<dbReference type="EMBL" id="LR134162">
    <property type="protein sequence ID" value="VEB08470.1"/>
    <property type="molecule type" value="Genomic_DNA"/>
</dbReference>
<reference evidence="5 6" key="1">
    <citation type="submission" date="2018-06" db="EMBL/GenBank/DDBJ databases">
        <authorList>
            <consortium name="Pathogen Informatics"/>
            <person name="Doyle S."/>
        </authorList>
    </citation>
    <scope>NUCLEOTIDE SEQUENCE [LARGE SCALE GENOMIC DNA]</scope>
    <source>
        <strain evidence="2 6">NCTC9128</strain>
        <strain evidence="3 5">NCTC9645</strain>
    </source>
</reference>
<name>A0A2X3EE02_KLEPN</name>
<dbReference type="Gene3D" id="1.20.58.1000">
    <property type="entry name" value="Metal-sensitive repressor, helix protomer"/>
    <property type="match status" value="1"/>
</dbReference>
<dbReference type="InterPro" id="IPR038390">
    <property type="entry name" value="Metal_Tscrpt_repr_sf"/>
</dbReference>
<dbReference type="AlphaFoldDB" id="A0A2X3EE02"/>
<evidence type="ECO:0000313" key="3">
    <source>
        <dbReference type="EMBL" id="SQC87637.1"/>
    </source>
</evidence>
<comment type="similarity">
    <text evidence="1">Belongs to the FrmR/RcnR family.</text>
</comment>
<evidence type="ECO:0000256" key="1">
    <source>
        <dbReference type="ARBA" id="ARBA00005260"/>
    </source>
</evidence>
<evidence type="ECO:0000313" key="4">
    <source>
        <dbReference type="EMBL" id="VEB08470.1"/>
    </source>
</evidence>
<reference evidence="4 7" key="2">
    <citation type="submission" date="2018-12" db="EMBL/GenBank/DDBJ databases">
        <authorList>
            <consortium name="Pathogen Informatics"/>
        </authorList>
    </citation>
    <scope>NUCLEOTIDE SEQUENCE [LARGE SCALE GENOMIC DNA]</scope>
    <source>
        <strain evidence="4 7">NCTC13635</strain>
    </source>
</reference>
<accession>A0A2X3EE02</accession>
<evidence type="ECO:0000313" key="6">
    <source>
        <dbReference type="Proteomes" id="UP000251088"/>
    </source>
</evidence>